<keyword evidence="2" id="KW-0810">Translation regulation</keyword>
<dbReference type="GO" id="GO:0003743">
    <property type="term" value="F:translation initiation factor activity"/>
    <property type="evidence" value="ECO:0007669"/>
    <property type="project" value="UniProtKB-KW"/>
</dbReference>
<dbReference type="AlphaFoldDB" id="D3BVM4"/>
<keyword evidence="4 5" id="KW-0648">Protein biosynthesis</keyword>
<gene>
    <name evidence="8" type="primary">eIF4e3</name>
    <name evidence="8" type="ORF">PPL_00025</name>
</gene>
<comment type="caution">
    <text evidence="8">The sequence shown here is derived from an EMBL/GenBank/DDBJ whole genome shotgun (WGS) entry which is preliminary data.</text>
</comment>
<feature type="region of interest" description="Disordered" evidence="7">
    <location>
        <begin position="327"/>
        <end position="394"/>
    </location>
</feature>
<evidence type="ECO:0000256" key="3">
    <source>
        <dbReference type="ARBA" id="ARBA00022884"/>
    </source>
</evidence>
<organism evidence="8 9">
    <name type="scientific">Heterostelium pallidum (strain ATCC 26659 / Pp 5 / PN500)</name>
    <name type="common">Cellular slime mold</name>
    <name type="synonym">Polysphondylium pallidum</name>
    <dbReference type="NCBI Taxonomy" id="670386"/>
    <lineage>
        <taxon>Eukaryota</taxon>
        <taxon>Amoebozoa</taxon>
        <taxon>Evosea</taxon>
        <taxon>Eumycetozoa</taxon>
        <taxon>Dictyostelia</taxon>
        <taxon>Acytosteliales</taxon>
        <taxon>Acytosteliaceae</taxon>
        <taxon>Heterostelium</taxon>
    </lineage>
</organism>
<proteinExistence type="inferred from homology"/>
<evidence type="ECO:0000256" key="5">
    <source>
        <dbReference type="RuleBase" id="RU004374"/>
    </source>
</evidence>
<evidence type="ECO:0000256" key="7">
    <source>
        <dbReference type="SAM" id="MobiDB-lite"/>
    </source>
</evidence>
<dbReference type="PANTHER" id="PTHR11960">
    <property type="entry name" value="EUKARYOTIC TRANSLATION INITIATION FACTOR 4E RELATED"/>
    <property type="match status" value="1"/>
</dbReference>
<dbReference type="GO" id="GO:0016281">
    <property type="term" value="C:eukaryotic translation initiation factor 4F complex"/>
    <property type="evidence" value="ECO:0007669"/>
    <property type="project" value="TreeGrafter"/>
</dbReference>
<evidence type="ECO:0000313" key="8">
    <source>
        <dbReference type="EMBL" id="EFA74527.1"/>
    </source>
</evidence>
<reference evidence="8 9" key="1">
    <citation type="journal article" date="2011" name="Genome Res.">
        <title>Phylogeny-wide analysis of social amoeba genomes highlights ancient origins for complex intercellular communication.</title>
        <authorList>
            <person name="Heidel A.J."/>
            <person name="Lawal H.M."/>
            <person name="Felder M."/>
            <person name="Schilde C."/>
            <person name="Helps N.R."/>
            <person name="Tunggal B."/>
            <person name="Rivero F."/>
            <person name="John U."/>
            <person name="Schleicher M."/>
            <person name="Eichinger L."/>
            <person name="Platzer M."/>
            <person name="Noegel A.A."/>
            <person name="Schaap P."/>
            <person name="Gloeckner G."/>
        </authorList>
    </citation>
    <scope>NUCLEOTIDE SEQUENCE [LARGE SCALE GENOMIC DNA]</scope>
    <source>
        <strain evidence="9">ATCC 26659 / Pp 5 / PN500</strain>
    </source>
</reference>
<keyword evidence="6" id="KW-0175">Coiled coil</keyword>
<evidence type="ECO:0000256" key="2">
    <source>
        <dbReference type="ARBA" id="ARBA00022845"/>
    </source>
</evidence>
<evidence type="ECO:0000256" key="6">
    <source>
        <dbReference type="SAM" id="Coils"/>
    </source>
</evidence>
<feature type="region of interest" description="Disordered" evidence="7">
    <location>
        <begin position="457"/>
        <end position="515"/>
    </location>
</feature>
<protein>
    <submittedName>
        <fullName evidence="8">Eukaryotic translation initiation factor 4E member 3</fullName>
    </submittedName>
</protein>
<keyword evidence="9" id="KW-1185">Reference proteome</keyword>
<feature type="compositionally biased region" description="Basic and acidic residues" evidence="7">
    <location>
        <begin position="328"/>
        <end position="394"/>
    </location>
</feature>
<evidence type="ECO:0000313" key="9">
    <source>
        <dbReference type="Proteomes" id="UP000001396"/>
    </source>
</evidence>
<evidence type="ECO:0000256" key="4">
    <source>
        <dbReference type="ARBA" id="ARBA00022917"/>
    </source>
</evidence>
<dbReference type="PANTHER" id="PTHR11960:SF66">
    <property type="entry name" value="EUKARYOTIC TRANSLATION INITIATION FACTOR 4E TYPE 3"/>
    <property type="match status" value="1"/>
</dbReference>
<comment type="similarity">
    <text evidence="5">Belongs to the eukaryotic initiation factor 4E family.</text>
</comment>
<dbReference type="Proteomes" id="UP000001396">
    <property type="component" value="Unassembled WGS sequence"/>
</dbReference>
<dbReference type="GeneID" id="31355559"/>
<evidence type="ECO:0000256" key="1">
    <source>
        <dbReference type="ARBA" id="ARBA00022540"/>
    </source>
</evidence>
<dbReference type="SUPFAM" id="SSF55418">
    <property type="entry name" value="eIF4e-like"/>
    <property type="match status" value="1"/>
</dbReference>
<dbReference type="RefSeq" id="XP_020426661.1">
    <property type="nucleotide sequence ID" value="XM_020571072.1"/>
</dbReference>
<dbReference type="STRING" id="670386.D3BVM4"/>
<dbReference type="InterPro" id="IPR023398">
    <property type="entry name" value="TIF_eIF4e-like"/>
</dbReference>
<keyword evidence="3 5" id="KW-0694">RNA-binding</keyword>
<dbReference type="GO" id="GO:0000340">
    <property type="term" value="F:RNA 7-methylguanosine cap binding"/>
    <property type="evidence" value="ECO:0007669"/>
    <property type="project" value="TreeGrafter"/>
</dbReference>
<feature type="compositionally biased region" description="Basic and acidic residues" evidence="7">
    <location>
        <begin position="477"/>
        <end position="497"/>
    </location>
</feature>
<name>D3BVM4_HETP5</name>
<keyword evidence="1 5" id="KW-0396">Initiation factor</keyword>
<accession>D3BVM4</accession>
<dbReference type="EMBL" id="ADBJ01000063">
    <property type="protein sequence ID" value="EFA74527.1"/>
    <property type="molecule type" value="Genomic_DNA"/>
</dbReference>
<dbReference type="InParanoid" id="D3BVM4"/>
<dbReference type="Gene3D" id="3.30.760.10">
    <property type="entry name" value="RNA Cap, Translation Initiation Factor Eif4e"/>
    <property type="match status" value="1"/>
</dbReference>
<dbReference type="Pfam" id="PF01652">
    <property type="entry name" value="IF4E"/>
    <property type="match status" value="1"/>
</dbReference>
<feature type="coiled-coil region" evidence="6">
    <location>
        <begin position="227"/>
        <end position="261"/>
    </location>
</feature>
<dbReference type="InterPro" id="IPR001040">
    <property type="entry name" value="TIF_eIF_4E"/>
</dbReference>
<feature type="compositionally biased region" description="Polar residues" evidence="7">
    <location>
        <begin position="460"/>
        <end position="476"/>
    </location>
</feature>
<sequence>MEVEECQVQILKDTSLNREDKSKNKVKFVAQEKKKEEEQILPLENGWSFWEDHYINHGERATQEEYLASLKQISSFSSVQGFWTEFNKLPHLSKVPNNSCFHLMKKDVRPIWEDPENENGGVLILKVKKYFTDEIWNELVLSVIGEQFSSYLNSDDDICGVSIRKKSGMDFNMIHIWNKTSSGQSAITRALKHLVPFLPDGCINQYYRIHAQDQSKTMKHNDHPQPIQQKDEESVELESKIDELKKELKKEISILNQIRSAEAKLEMETSLAGTSINKEIEKQFDFELEKEVEKEIESKELELEEAVSKKQMNDGKLAKDGLEEFVEKEEAAENQRLAAAEKKKQAEAEKKRMEMEQKRRLAEEAEKKRLAQETSKKRLAEEAAEKKRMEQEEEKKLMEMELEKKRLEKEIENQRLAKERKRLEEIELERELEDELVEAIEEKIERDIEEKIEKRAFGKNMSSNNDLKMNTNSTKQQAKELKKEFDNDNNNNKKDFKSNITKAKVYDVPTLEEDD</sequence>
<dbReference type="GO" id="GO:0006417">
    <property type="term" value="P:regulation of translation"/>
    <property type="evidence" value="ECO:0007669"/>
    <property type="project" value="UniProtKB-KW"/>
</dbReference>